<dbReference type="AlphaFoldDB" id="A0A9P6WHS7"/>
<evidence type="ECO:0000313" key="5">
    <source>
        <dbReference type="Proteomes" id="UP000697127"/>
    </source>
</evidence>
<evidence type="ECO:0000259" key="3">
    <source>
        <dbReference type="PROSITE" id="PS50405"/>
    </source>
</evidence>
<dbReference type="PANTHER" id="PTHR44051">
    <property type="entry name" value="GLUTATHIONE S-TRANSFERASE-RELATED"/>
    <property type="match status" value="1"/>
</dbReference>
<dbReference type="CDD" id="cd03048">
    <property type="entry name" value="GST_N_Ure2p_like"/>
    <property type="match status" value="1"/>
</dbReference>
<dbReference type="EMBL" id="PUHW01000309">
    <property type="protein sequence ID" value="KAG0687131.1"/>
    <property type="molecule type" value="Genomic_DNA"/>
</dbReference>
<dbReference type="InterPro" id="IPR010987">
    <property type="entry name" value="Glutathione-S-Trfase_C-like"/>
</dbReference>
<sequence length="242" mass="28196">MVHTFITKEEATTNSFKAPYLELFTTSTPNGYKITILLELLKLDYYVRKMDLAAGEHKEEWYLNLDPNGKVPSLTSVDKDGNKIHVNESAAIMMFIADKFDKDFKYSFPHGSKEYYEMVEWLFFQMSGLGPMKGQYHWFTRFAPQKDEFAIERYYKETLRLFGVMEARLEKNNTGFLVSDHLTLADIVSYPWIGNIAKIPELKDYPKLSKWVDDIEKIPEVVAACKIPEFIFPKQAEPTKEE</sequence>
<feature type="domain" description="GST N-terminal" evidence="2">
    <location>
        <begin position="18"/>
        <end position="104"/>
    </location>
</feature>
<gene>
    <name evidence="4" type="ORF">C6P40_002811</name>
</gene>
<dbReference type="SFLD" id="SFLDS00019">
    <property type="entry name" value="Glutathione_Transferase_(cytos"/>
    <property type="match status" value="1"/>
</dbReference>
<dbReference type="Pfam" id="PF14497">
    <property type="entry name" value="GST_C_3"/>
    <property type="match status" value="1"/>
</dbReference>
<dbReference type="InterPro" id="IPR036249">
    <property type="entry name" value="Thioredoxin-like_sf"/>
</dbReference>
<feature type="domain" description="GST C-terminal" evidence="3">
    <location>
        <begin position="111"/>
        <end position="235"/>
    </location>
</feature>
<comment type="similarity">
    <text evidence="1">Belongs to the GST superfamily.</text>
</comment>
<dbReference type="PROSITE" id="PS50405">
    <property type="entry name" value="GST_CTER"/>
    <property type="match status" value="1"/>
</dbReference>
<keyword evidence="5" id="KW-1185">Reference proteome</keyword>
<accession>A0A9P6WHS7</accession>
<dbReference type="InterPro" id="IPR040079">
    <property type="entry name" value="Glutathione_S-Trfase"/>
</dbReference>
<dbReference type="InterPro" id="IPR004045">
    <property type="entry name" value="Glutathione_S-Trfase_N"/>
</dbReference>
<dbReference type="SFLD" id="SFLDG01151">
    <property type="entry name" value="Main.2:_Nu-like"/>
    <property type="match status" value="1"/>
</dbReference>
<evidence type="ECO:0008006" key="6">
    <source>
        <dbReference type="Google" id="ProtNLM"/>
    </source>
</evidence>
<organism evidence="4 5">
    <name type="scientific">Pichia californica</name>
    <dbReference type="NCBI Taxonomy" id="460514"/>
    <lineage>
        <taxon>Eukaryota</taxon>
        <taxon>Fungi</taxon>
        <taxon>Dikarya</taxon>
        <taxon>Ascomycota</taxon>
        <taxon>Saccharomycotina</taxon>
        <taxon>Pichiomycetes</taxon>
        <taxon>Pichiales</taxon>
        <taxon>Pichiaceae</taxon>
        <taxon>Pichia</taxon>
    </lineage>
</organism>
<proteinExistence type="inferred from homology"/>
<dbReference type="Gene3D" id="1.20.1050.130">
    <property type="match status" value="1"/>
</dbReference>
<dbReference type="Pfam" id="PF13409">
    <property type="entry name" value="GST_N_2"/>
    <property type="match status" value="1"/>
</dbReference>
<dbReference type="SFLD" id="SFLDG00358">
    <property type="entry name" value="Main_(cytGST)"/>
    <property type="match status" value="1"/>
</dbReference>
<evidence type="ECO:0000313" key="4">
    <source>
        <dbReference type="EMBL" id="KAG0687131.1"/>
    </source>
</evidence>
<name>A0A9P6WHS7_9ASCO</name>
<dbReference type="InterPro" id="IPR004046">
    <property type="entry name" value="GST_C"/>
</dbReference>
<dbReference type="PANTHER" id="PTHR44051:SF8">
    <property type="entry name" value="GLUTATHIONE S-TRANSFERASE GSTA"/>
    <property type="match status" value="1"/>
</dbReference>
<dbReference type="OrthoDB" id="422574at2759"/>
<dbReference type="SUPFAM" id="SSF47616">
    <property type="entry name" value="GST C-terminal domain-like"/>
    <property type="match status" value="1"/>
</dbReference>
<dbReference type="PROSITE" id="PS50404">
    <property type="entry name" value="GST_NTER"/>
    <property type="match status" value="1"/>
</dbReference>
<protein>
    <recommendedName>
        <fullName evidence="6">Glutathione S-transferase</fullName>
    </recommendedName>
</protein>
<dbReference type="InterPro" id="IPR036282">
    <property type="entry name" value="Glutathione-S-Trfase_C_sf"/>
</dbReference>
<evidence type="ECO:0000259" key="2">
    <source>
        <dbReference type="PROSITE" id="PS50404"/>
    </source>
</evidence>
<reference evidence="4" key="1">
    <citation type="submission" date="2020-11" db="EMBL/GenBank/DDBJ databases">
        <title>Kefir isolates.</title>
        <authorList>
            <person name="Marcisauskas S."/>
            <person name="Kim Y."/>
            <person name="Blasche S."/>
        </authorList>
    </citation>
    <scope>NUCLEOTIDE SEQUENCE</scope>
    <source>
        <strain evidence="4">Olga-1</strain>
    </source>
</reference>
<evidence type="ECO:0000256" key="1">
    <source>
        <dbReference type="ARBA" id="ARBA00007409"/>
    </source>
</evidence>
<dbReference type="SUPFAM" id="SSF52833">
    <property type="entry name" value="Thioredoxin-like"/>
    <property type="match status" value="1"/>
</dbReference>
<dbReference type="Proteomes" id="UP000697127">
    <property type="component" value="Unassembled WGS sequence"/>
</dbReference>
<comment type="caution">
    <text evidence="4">The sequence shown here is derived from an EMBL/GenBank/DDBJ whole genome shotgun (WGS) entry which is preliminary data.</text>
</comment>